<dbReference type="PANTHER" id="PTHR41695:SF1">
    <property type="entry name" value="1,4-ALPHA-GLUCAN BRANCHING ENZYME TK1436"/>
    <property type="match status" value="1"/>
</dbReference>
<dbReference type="EMBL" id="AANZ01000022">
    <property type="protein sequence ID" value="EAQ78337.1"/>
    <property type="molecule type" value="Genomic_DNA"/>
</dbReference>
<dbReference type="eggNOG" id="COG1449">
    <property type="taxonomic scope" value="Bacteria"/>
</dbReference>
<dbReference type="SUPFAM" id="SSF88688">
    <property type="entry name" value="Families 57/38 glycoside transferase middle domain"/>
    <property type="match status" value="1"/>
</dbReference>
<dbReference type="InterPro" id="IPR004300">
    <property type="entry name" value="Glyco_hydro_57_N"/>
</dbReference>
<evidence type="ECO:0000256" key="2">
    <source>
        <dbReference type="ARBA" id="ARBA00023277"/>
    </source>
</evidence>
<dbReference type="Pfam" id="PF09095">
    <property type="entry name" value="AmyA-gluTrfs_C"/>
    <property type="match status" value="1"/>
</dbReference>
<dbReference type="InterPro" id="IPR015178">
    <property type="entry name" value="A-amylase/a-glucTrfase_central"/>
</dbReference>
<proteinExistence type="inferred from homology"/>
<dbReference type="GO" id="GO:0030246">
    <property type="term" value="F:carbohydrate binding"/>
    <property type="evidence" value="ECO:0007669"/>
    <property type="project" value="InterPro"/>
</dbReference>
<dbReference type="STRING" id="314230.DSM3645_18411"/>
<dbReference type="InterPro" id="IPR040042">
    <property type="entry name" value="Branching_enz_MT3115-like"/>
</dbReference>
<dbReference type="GO" id="GO:0030979">
    <property type="term" value="P:alpha-glucan biosynthetic process"/>
    <property type="evidence" value="ECO:0007669"/>
    <property type="project" value="InterPro"/>
</dbReference>
<dbReference type="SUPFAM" id="SSF74650">
    <property type="entry name" value="Galactose mutarotase-like"/>
    <property type="match status" value="1"/>
</dbReference>
<feature type="domain" description="Glycoside hydrolase family 57 N-terminal" evidence="3">
    <location>
        <begin position="14"/>
        <end position="272"/>
    </location>
</feature>
<sequence>MNDQAMSNSIRLCLVLHNHQPIGNFDGVFEQAYQDSYLPFLDVFDRFSDAIKIGLHTSGPLMEWLDLHHPEYLDRLAAHVRSGRIEIIGGVFYEAILTMIPGRDRVGQIRTYTQWLENRLGATIGGMWMPERVWEQQLTSDIAEAGIRYTLLDDFHFKNAGVQQDDLYGYYVTEEAGKLLSIFPGSERMRYLLPFAPPQDTIAYLRGIAENHPNSVVVFGDDGEKFGTWPDTKAHVYDRGWLNDFFTALEKNKDWIHTTTLAEAVDGLPPVGKVFLPEGSYREMTEWVLPVPQQVAYEDLVHELEHEPNWPRIKQFVRGGYWRNFKVRYPETDEMYSRMMAVSQRLDAARRQSDVDQAQLDLAQTELYRGQCNCSYWHGAFGGVYLPHLRNAVYTALIAADNLIDAAVGQPASYIDAEAADFNFDARQEIKLVDEKLLALFAPAQGGMMYELDVRTICHNLLATLTRRPEAYHRKVLAGPSAAGGDVASIHDRVVFKQEGLDERLQYDSYARKSLIDHFYDNDVAPELVANGEAQERGDFVDGAYEAKIRRNPDRIQVQMYREGNAWGVPLKITKGVTLSAGSSTLEIAYLIEGVPQDQPMHFAVEMNFAGLPSGADDRYFHQGSDPLGQLGERLDLHEMTTLGMTDQWLGIDVRWEADQPTSMWTFPIETVSQSEGGFELVHQSVALMPHWWIQGDKEGRWSVTMKLEIDTTLAESRMPSAEVAATT</sequence>
<evidence type="ECO:0000259" key="3">
    <source>
        <dbReference type="Pfam" id="PF03065"/>
    </source>
</evidence>
<organism evidence="6 7">
    <name type="scientific">Blastopirellula marina DSM 3645</name>
    <dbReference type="NCBI Taxonomy" id="314230"/>
    <lineage>
        <taxon>Bacteria</taxon>
        <taxon>Pseudomonadati</taxon>
        <taxon>Planctomycetota</taxon>
        <taxon>Planctomycetia</taxon>
        <taxon>Pirellulales</taxon>
        <taxon>Pirellulaceae</taxon>
        <taxon>Blastopirellula</taxon>
    </lineage>
</organism>
<dbReference type="SUPFAM" id="SSF88713">
    <property type="entry name" value="Glycoside hydrolase/deacetylase"/>
    <property type="match status" value="1"/>
</dbReference>
<keyword evidence="2" id="KW-0119">Carbohydrate metabolism</keyword>
<dbReference type="CDD" id="cd10793">
    <property type="entry name" value="GH57N_TLGT_like"/>
    <property type="match status" value="1"/>
</dbReference>
<dbReference type="Pfam" id="PF09094">
    <property type="entry name" value="AmyA-A_glucT_m"/>
    <property type="match status" value="1"/>
</dbReference>
<dbReference type="AlphaFoldDB" id="A3ZYX6"/>
<dbReference type="InterPro" id="IPR028995">
    <property type="entry name" value="Glyco_hydro_57/38_cen_sf"/>
</dbReference>
<evidence type="ECO:0000313" key="6">
    <source>
        <dbReference type="EMBL" id="EAQ78337.1"/>
    </source>
</evidence>
<dbReference type="GO" id="GO:0005576">
    <property type="term" value="C:extracellular region"/>
    <property type="evidence" value="ECO:0007669"/>
    <property type="project" value="TreeGrafter"/>
</dbReference>
<evidence type="ECO:0000313" key="7">
    <source>
        <dbReference type="Proteomes" id="UP000004358"/>
    </source>
</evidence>
<comment type="similarity">
    <text evidence="1">Belongs to the glycosyl hydrolase 57 family.</text>
</comment>
<comment type="caution">
    <text evidence="6">The sequence shown here is derived from an EMBL/GenBank/DDBJ whole genome shotgun (WGS) entry which is preliminary data.</text>
</comment>
<dbReference type="Pfam" id="PF03065">
    <property type="entry name" value="Glyco_hydro_57"/>
    <property type="match status" value="1"/>
</dbReference>
<gene>
    <name evidence="6" type="ORF">DSM3645_18411</name>
</gene>
<dbReference type="Proteomes" id="UP000004358">
    <property type="component" value="Unassembled WGS sequence"/>
</dbReference>
<evidence type="ECO:0000259" key="4">
    <source>
        <dbReference type="Pfam" id="PF09094"/>
    </source>
</evidence>
<dbReference type="InterPro" id="IPR011330">
    <property type="entry name" value="Glyco_hydro/deAcase_b/a-brl"/>
</dbReference>
<name>A3ZYX6_9BACT</name>
<dbReference type="PANTHER" id="PTHR41695">
    <property type="entry name" value="1,4-ALPHA-GLUCAN BRANCHING ENZYME RV3031-RELATED"/>
    <property type="match status" value="1"/>
</dbReference>
<feature type="domain" description="Alpha-amylase/4-alpha-glucanotransferase central" evidence="4">
    <location>
        <begin position="320"/>
        <end position="403"/>
    </location>
</feature>
<accession>A3ZYX6</accession>
<dbReference type="InterPro" id="IPR015179">
    <property type="entry name" value="A-amylase/a-glucTrfase_C"/>
</dbReference>
<dbReference type="InterPro" id="IPR011013">
    <property type="entry name" value="Gal_mutarotase_sf_dom"/>
</dbReference>
<feature type="domain" description="Alpha-amylase/4-alpha-glucanotransferase C-terminal" evidence="5">
    <location>
        <begin position="421"/>
        <end position="706"/>
    </location>
</feature>
<dbReference type="Gene3D" id="3.20.110.20">
    <property type="match status" value="1"/>
</dbReference>
<evidence type="ECO:0000259" key="5">
    <source>
        <dbReference type="Pfam" id="PF09095"/>
    </source>
</evidence>
<dbReference type="Gene3D" id="2.70.98.10">
    <property type="match status" value="1"/>
</dbReference>
<evidence type="ECO:0000256" key="1">
    <source>
        <dbReference type="ARBA" id="ARBA00006821"/>
    </source>
</evidence>
<protein>
    <submittedName>
        <fullName evidence="6">Alpha-amylase</fullName>
    </submittedName>
</protein>
<reference evidence="6 7" key="1">
    <citation type="submission" date="2006-02" db="EMBL/GenBank/DDBJ databases">
        <authorList>
            <person name="Amann R."/>
            <person name="Ferriera S."/>
            <person name="Johnson J."/>
            <person name="Kravitz S."/>
            <person name="Halpern A."/>
            <person name="Remington K."/>
            <person name="Beeson K."/>
            <person name="Tran B."/>
            <person name="Rogers Y.-H."/>
            <person name="Friedman R."/>
            <person name="Venter J.C."/>
        </authorList>
    </citation>
    <scope>NUCLEOTIDE SEQUENCE [LARGE SCALE GENOMIC DNA]</scope>
    <source>
        <strain evidence="6 7">DSM 3645</strain>
    </source>
</reference>
<dbReference type="GO" id="GO:0003844">
    <property type="term" value="F:1,4-alpha-glucan branching enzyme activity"/>
    <property type="evidence" value="ECO:0007669"/>
    <property type="project" value="InterPro"/>
</dbReference>
<dbReference type="InterPro" id="IPR014718">
    <property type="entry name" value="GH-type_carb-bd"/>
</dbReference>
<dbReference type="HOGENOM" id="CLU_026700_0_0_0"/>